<gene>
    <name evidence="1" type="ORF">ECRASSUSDP1_LOCUS3236</name>
</gene>
<dbReference type="EMBL" id="CAMPGE010003098">
    <property type="protein sequence ID" value="CAI2361921.1"/>
    <property type="molecule type" value="Genomic_DNA"/>
</dbReference>
<name>A0AAD1X8T2_EUPCR</name>
<keyword evidence="2" id="KW-1185">Reference proteome</keyword>
<dbReference type="Proteomes" id="UP001295684">
    <property type="component" value="Unassembled WGS sequence"/>
</dbReference>
<evidence type="ECO:0000313" key="2">
    <source>
        <dbReference type="Proteomes" id="UP001295684"/>
    </source>
</evidence>
<dbReference type="AlphaFoldDB" id="A0AAD1X8T2"/>
<protein>
    <submittedName>
        <fullName evidence="1">Uncharacterized protein</fullName>
    </submittedName>
</protein>
<evidence type="ECO:0000313" key="1">
    <source>
        <dbReference type="EMBL" id="CAI2361921.1"/>
    </source>
</evidence>
<sequence length="157" mass="18783">MATVNRVQALPCLNTRRKKRFFTKCLYNKVRCKKTHFSNTRMPTLSKKRDLTPKLEHSNRKERTPLFGRKGPRLDRKFENLLKLTHKSAIQTLKWRLRTYDEFSNDLACQSRNREKIPIDLKFALRNETPKTQQIIYKKNIEQNSYGTFVHKDTRGK</sequence>
<proteinExistence type="predicted"/>
<accession>A0AAD1X8T2</accession>
<comment type="caution">
    <text evidence="1">The sequence shown here is derived from an EMBL/GenBank/DDBJ whole genome shotgun (WGS) entry which is preliminary data.</text>
</comment>
<organism evidence="1 2">
    <name type="scientific">Euplotes crassus</name>
    <dbReference type="NCBI Taxonomy" id="5936"/>
    <lineage>
        <taxon>Eukaryota</taxon>
        <taxon>Sar</taxon>
        <taxon>Alveolata</taxon>
        <taxon>Ciliophora</taxon>
        <taxon>Intramacronucleata</taxon>
        <taxon>Spirotrichea</taxon>
        <taxon>Hypotrichia</taxon>
        <taxon>Euplotida</taxon>
        <taxon>Euplotidae</taxon>
        <taxon>Moneuplotes</taxon>
    </lineage>
</organism>
<reference evidence="1" key="1">
    <citation type="submission" date="2023-07" db="EMBL/GenBank/DDBJ databases">
        <authorList>
            <consortium name="AG Swart"/>
            <person name="Singh M."/>
            <person name="Singh A."/>
            <person name="Seah K."/>
            <person name="Emmerich C."/>
        </authorList>
    </citation>
    <scope>NUCLEOTIDE SEQUENCE</scope>
    <source>
        <strain evidence="1">DP1</strain>
    </source>
</reference>